<comment type="caution">
    <text evidence="1">The sequence shown here is derived from an EMBL/GenBank/DDBJ whole genome shotgun (WGS) entry which is preliminary data.</text>
</comment>
<dbReference type="RefSeq" id="WP_138866005.1">
    <property type="nucleotide sequence ID" value="NZ_VCPC01000010.1"/>
</dbReference>
<sequence length="147" mass="15376">MIRFVDLGAGGEVLGAFTHPPKHASALRAVVIVAEPSELGAGEVGVTEPQPSAFFTTAMVDGAGMLVARPVGPVPLASPGQIVVPACPAGTRIEVFDMVGRERLALEFSVPEGWSETYSFPDAGRYRVEVEPPAPWLPSAVEIEVAP</sequence>
<evidence type="ECO:0000313" key="1">
    <source>
        <dbReference type="EMBL" id="TMV07321.1"/>
    </source>
</evidence>
<accession>A0ABY2WYF8</accession>
<keyword evidence="2" id="KW-1185">Reference proteome</keyword>
<proteinExistence type="predicted"/>
<name>A0ABY2WYF8_9RHOB</name>
<dbReference type="EMBL" id="VCPC01000010">
    <property type="protein sequence ID" value="TMV07321.1"/>
    <property type="molecule type" value="Genomic_DNA"/>
</dbReference>
<reference evidence="1 2" key="1">
    <citation type="submission" date="2019-05" db="EMBL/GenBank/DDBJ databases">
        <title>Marivita sp. nov. isolated from sea sediment.</title>
        <authorList>
            <person name="Kim W."/>
        </authorList>
    </citation>
    <scope>NUCLEOTIDE SEQUENCE [LARGE SCALE GENOMIC DNA]</scope>
    <source>
        <strain evidence="1 2">CAU 1492</strain>
    </source>
</reference>
<protein>
    <submittedName>
        <fullName evidence="1">Uncharacterized protein</fullName>
    </submittedName>
</protein>
<organism evidence="1 2">
    <name type="scientific">Arenibacterium halophilum</name>
    <dbReference type="NCBI Taxonomy" id="2583821"/>
    <lineage>
        <taxon>Bacteria</taxon>
        <taxon>Pseudomonadati</taxon>
        <taxon>Pseudomonadota</taxon>
        <taxon>Alphaproteobacteria</taxon>
        <taxon>Rhodobacterales</taxon>
        <taxon>Paracoccaceae</taxon>
        <taxon>Arenibacterium</taxon>
    </lineage>
</organism>
<evidence type="ECO:0000313" key="2">
    <source>
        <dbReference type="Proteomes" id="UP001191082"/>
    </source>
</evidence>
<gene>
    <name evidence="1" type="ORF">FGK64_21970</name>
</gene>
<dbReference type="Proteomes" id="UP001191082">
    <property type="component" value="Unassembled WGS sequence"/>
</dbReference>